<dbReference type="GO" id="GO:0005886">
    <property type="term" value="C:plasma membrane"/>
    <property type="evidence" value="ECO:0007669"/>
    <property type="project" value="UniProtKB-SubCell"/>
</dbReference>
<keyword evidence="2" id="KW-0564">Palmitate</keyword>
<keyword evidence="2" id="KW-0449">Lipoprotein</keyword>
<feature type="signal peptide" evidence="2">
    <location>
        <begin position="1"/>
        <end position="23"/>
    </location>
</feature>
<keyword evidence="2" id="KW-0472">Membrane</keyword>
<feature type="chain" id="PRO_5035341266" evidence="2">
    <location>
        <begin position="24"/>
        <end position="502"/>
    </location>
</feature>
<dbReference type="Pfam" id="PF02321">
    <property type="entry name" value="OEP"/>
    <property type="match status" value="2"/>
</dbReference>
<keyword evidence="2" id="KW-1134">Transmembrane beta strand</keyword>
<keyword evidence="2" id="KW-0812">Transmembrane</keyword>
<dbReference type="Proteomes" id="UP000642180">
    <property type="component" value="Unassembled WGS sequence"/>
</dbReference>
<feature type="region of interest" description="Disordered" evidence="3">
    <location>
        <begin position="471"/>
        <end position="502"/>
    </location>
</feature>
<accession>A0A8J3AR72</accession>
<reference evidence="5" key="1">
    <citation type="journal article" date="2019" name="Int. J. Syst. Evol. Microbiol.">
        <title>The Global Catalogue of Microorganisms (GCM) 10K type strain sequencing project: providing services to taxonomists for standard genome sequencing and annotation.</title>
        <authorList>
            <consortium name="The Broad Institute Genomics Platform"/>
            <consortium name="The Broad Institute Genome Sequencing Center for Infectious Disease"/>
            <person name="Wu L."/>
            <person name="Ma J."/>
        </authorList>
    </citation>
    <scope>NUCLEOTIDE SEQUENCE [LARGE SCALE GENOMIC DNA]</scope>
    <source>
        <strain evidence="5">CCM 2767</strain>
    </source>
</reference>
<dbReference type="NCBIfam" id="TIGR01845">
    <property type="entry name" value="outer_NodT"/>
    <property type="match status" value="1"/>
</dbReference>
<dbReference type="PANTHER" id="PTHR30203">
    <property type="entry name" value="OUTER MEMBRANE CATION EFFLUX PROTEIN"/>
    <property type="match status" value="1"/>
</dbReference>
<feature type="compositionally biased region" description="Low complexity" evidence="3">
    <location>
        <begin position="484"/>
        <end position="502"/>
    </location>
</feature>
<dbReference type="InterPro" id="IPR010131">
    <property type="entry name" value="MdtP/NodT-like"/>
</dbReference>
<comment type="similarity">
    <text evidence="1 2">Belongs to the outer membrane factor (OMF) (TC 1.B.17) family.</text>
</comment>
<dbReference type="InterPro" id="IPR003423">
    <property type="entry name" value="OMP_efflux"/>
</dbReference>
<dbReference type="Gene3D" id="2.20.200.10">
    <property type="entry name" value="Outer membrane efflux proteins (OEP)"/>
    <property type="match status" value="1"/>
</dbReference>
<comment type="caution">
    <text evidence="4">The sequence shown here is derived from an EMBL/GenBank/DDBJ whole genome shotgun (WGS) entry which is preliminary data.</text>
</comment>
<organism evidence="4 5">
    <name type="scientific">Oxalicibacterium faecigallinarum</name>
    <dbReference type="NCBI Taxonomy" id="573741"/>
    <lineage>
        <taxon>Bacteria</taxon>
        <taxon>Pseudomonadati</taxon>
        <taxon>Pseudomonadota</taxon>
        <taxon>Betaproteobacteria</taxon>
        <taxon>Burkholderiales</taxon>
        <taxon>Oxalobacteraceae</taxon>
        <taxon>Oxalicibacterium</taxon>
    </lineage>
</organism>
<dbReference type="PROSITE" id="PS51257">
    <property type="entry name" value="PROKAR_LIPOPROTEIN"/>
    <property type="match status" value="1"/>
</dbReference>
<dbReference type="EMBL" id="BMDI01000001">
    <property type="protein sequence ID" value="GGI19058.1"/>
    <property type="molecule type" value="Genomic_DNA"/>
</dbReference>
<keyword evidence="5" id="KW-1185">Reference proteome</keyword>
<evidence type="ECO:0000256" key="1">
    <source>
        <dbReference type="ARBA" id="ARBA00007613"/>
    </source>
</evidence>
<dbReference type="GO" id="GO:0015562">
    <property type="term" value="F:efflux transmembrane transporter activity"/>
    <property type="evidence" value="ECO:0007669"/>
    <property type="project" value="InterPro"/>
</dbReference>
<dbReference type="AlphaFoldDB" id="A0A8J3AR72"/>
<proteinExistence type="inferred from homology"/>
<keyword evidence="2" id="KW-0732">Signal</keyword>
<gene>
    <name evidence="4" type="ORF">GCM10008066_17180</name>
</gene>
<evidence type="ECO:0000313" key="4">
    <source>
        <dbReference type="EMBL" id="GGI19058.1"/>
    </source>
</evidence>
<sequence>MMNRLPLLVCAGLPVLLAGCALKAPPASVDAPAPTRWYASAPAAPTIDAAEARLPHGGVVTDLSQWWQQQNDPLLVELIEAAQIVSPNVASAHARIEQSRANAVAAGAALIPKLDLNASMNRTNSQPPLPLNTTSQVALQPSWEIDLFGANRATNRAAIVRYQGAQANWHDARVAVAAEVANRYYSLRTCQKLVEVTRSDAASRSETARLSDLSMKAGFEAPANAALARASAAEANGRATQQQALCDIDVKAMVALTAIDEPVLLSKLAASSVPATTPGIVIDSLPAQTLVQRPDVFVAEREVAAASAETGSAMAARYPRLTLNGSIGVARFHSAGVATDLQTWSIGPLQLSLPIFDGGRRAANVDAARANYESAVASYRGTVRQAVREVEEAMVNLQSTASRSDDARTAVDGYRNSFEATEARYRSGLASLMELEDARRMRLASELNAVTLERERMQAWVALYRAAGGGWRNPDQNANAAVATSLQSSSGTSSDSSDGLKK</sequence>
<protein>
    <submittedName>
        <fullName evidence="4">Membrane protein</fullName>
    </submittedName>
</protein>
<dbReference type="Gene3D" id="1.20.1600.10">
    <property type="entry name" value="Outer membrane efflux proteins (OEP)"/>
    <property type="match status" value="1"/>
</dbReference>
<name>A0A8J3AR72_9BURK</name>
<comment type="subcellular location">
    <subcellularLocation>
        <location evidence="2">Cell membrane</location>
        <topology evidence="2">Lipid-anchor</topology>
    </subcellularLocation>
</comment>
<dbReference type="SUPFAM" id="SSF56954">
    <property type="entry name" value="Outer membrane efflux proteins (OEP)"/>
    <property type="match status" value="1"/>
</dbReference>
<dbReference type="PANTHER" id="PTHR30203:SF29">
    <property type="entry name" value="PROTEIN CYAE"/>
    <property type="match status" value="1"/>
</dbReference>
<evidence type="ECO:0000256" key="2">
    <source>
        <dbReference type="RuleBase" id="RU362097"/>
    </source>
</evidence>
<evidence type="ECO:0000256" key="3">
    <source>
        <dbReference type="SAM" id="MobiDB-lite"/>
    </source>
</evidence>
<evidence type="ECO:0000313" key="5">
    <source>
        <dbReference type="Proteomes" id="UP000642180"/>
    </source>
</evidence>